<keyword evidence="7" id="KW-1185">Reference proteome</keyword>
<comment type="subcellular location">
    <subcellularLocation>
        <location evidence="1">Membrane</location>
        <topology evidence="1">Multi-pass membrane protein</topology>
    </subcellularLocation>
</comment>
<dbReference type="InterPro" id="IPR036259">
    <property type="entry name" value="MFS_trans_sf"/>
</dbReference>
<feature type="transmembrane region" description="Helical" evidence="5">
    <location>
        <begin position="376"/>
        <end position="397"/>
    </location>
</feature>
<feature type="transmembrane region" description="Helical" evidence="5">
    <location>
        <begin position="351"/>
        <end position="370"/>
    </location>
</feature>
<dbReference type="GO" id="GO:0022857">
    <property type="term" value="F:transmembrane transporter activity"/>
    <property type="evidence" value="ECO:0007669"/>
    <property type="project" value="InterPro"/>
</dbReference>
<organism evidence="6 7">
    <name type="scientific">Elysia marginata</name>
    <dbReference type="NCBI Taxonomy" id="1093978"/>
    <lineage>
        <taxon>Eukaryota</taxon>
        <taxon>Metazoa</taxon>
        <taxon>Spiralia</taxon>
        <taxon>Lophotrochozoa</taxon>
        <taxon>Mollusca</taxon>
        <taxon>Gastropoda</taxon>
        <taxon>Heterobranchia</taxon>
        <taxon>Euthyneura</taxon>
        <taxon>Panpulmonata</taxon>
        <taxon>Sacoglossa</taxon>
        <taxon>Placobranchoidea</taxon>
        <taxon>Plakobranchidae</taxon>
        <taxon>Elysia</taxon>
    </lineage>
</organism>
<proteinExistence type="predicted"/>
<feature type="transmembrane region" description="Helical" evidence="5">
    <location>
        <begin position="409"/>
        <end position="429"/>
    </location>
</feature>
<dbReference type="Gene3D" id="1.20.1250.20">
    <property type="entry name" value="MFS general substrate transporter like domains"/>
    <property type="match status" value="1"/>
</dbReference>
<dbReference type="EMBL" id="BMAT01007739">
    <property type="protein sequence ID" value="GFR70335.1"/>
    <property type="molecule type" value="Genomic_DNA"/>
</dbReference>
<feature type="transmembrane region" description="Helical" evidence="5">
    <location>
        <begin position="226"/>
        <end position="247"/>
    </location>
</feature>
<feature type="transmembrane region" description="Helical" evidence="5">
    <location>
        <begin position="286"/>
        <end position="310"/>
    </location>
</feature>
<evidence type="ECO:0000256" key="4">
    <source>
        <dbReference type="ARBA" id="ARBA00023136"/>
    </source>
</evidence>
<feature type="transmembrane region" description="Helical" evidence="5">
    <location>
        <begin position="322"/>
        <end position="339"/>
    </location>
</feature>
<feature type="transmembrane region" description="Helical" evidence="5">
    <location>
        <begin position="196"/>
        <end position="220"/>
    </location>
</feature>
<feature type="transmembrane region" description="Helical" evidence="5">
    <location>
        <begin position="131"/>
        <end position="153"/>
    </location>
</feature>
<dbReference type="GO" id="GO:0016020">
    <property type="term" value="C:membrane"/>
    <property type="evidence" value="ECO:0007669"/>
    <property type="project" value="UniProtKB-SubCell"/>
</dbReference>
<evidence type="ECO:0000313" key="7">
    <source>
        <dbReference type="Proteomes" id="UP000762676"/>
    </source>
</evidence>
<feature type="transmembrane region" description="Helical" evidence="5">
    <location>
        <begin position="441"/>
        <end position="464"/>
    </location>
</feature>
<dbReference type="AlphaFoldDB" id="A0AAV4FBN8"/>
<gene>
    <name evidence="6" type="ORF">ElyMa_003783500</name>
</gene>
<comment type="caution">
    <text evidence="6">The sequence shown here is derived from an EMBL/GenBank/DDBJ whole genome shotgun (WGS) entry which is preliminary data.</text>
</comment>
<reference evidence="6 7" key="1">
    <citation type="journal article" date="2021" name="Elife">
        <title>Chloroplast acquisition without the gene transfer in kleptoplastic sea slugs, Plakobranchus ocellatus.</title>
        <authorList>
            <person name="Maeda T."/>
            <person name="Takahashi S."/>
            <person name="Yoshida T."/>
            <person name="Shimamura S."/>
            <person name="Takaki Y."/>
            <person name="Nagai Y."/>
            <person name="Toyoda A."/>
            <person name="Suzuki Y."/>
            <person name="Arimoto A."/>
            <person name="Ishii H."/>
            <person name="Satoh N."/>
            <person name="Nishiyama T."/>
            <person name="Hasebe M."/>
            <person name="Maruyama T."/>
            <person name="Minagawa J."/>
            <person name="Obokata J."/>
            <person name="Shigenobu S."/>
        </authorList>
    </citation>
    <scope>NUCLEOTIDE SEQUENCE [LARGE SCALE GENOMIC DNA]</scope>
</reference>
<keyword evidence="4 5" id="KW-0472">Membrane</keyword>
<dbReference type="SUPFAM" id="SSF103473">
    <property type="entry name" value="MFS general substrate transporter"/>
    <property type="match status" value="1"/>
</dbReference>
<evidence type="ECO:0000256" key="5">
    <source>
        <dbReference type="SAM" id="Phobius"/>
    </source>
</evidence>
<dbReference type="InterPro" id="IPR011701">
    <property type="entry name" value="MFS"/>
</dbReference>
<name>A0AAV4FBN8_9GAST</name>
<dbReference type="Pfam" id="PF07690">
    <property type="entry name" value="MFS_1"/>
    <property type="match status" value="1"/>
</dbReference>
<feature type="transmembrane region" description="Helical" evidence="5">
    <location>
        <begin position="159"/>
        <end position="184"/>
    </location>
</feature>
<evidence type="ECO:0000256" key="1">
    <source>
        <dbReference type="ARBA" id="ARBA00004141"/>
    </source>
</evidence>
<sequence length="518" mass="57430">MGDTSYEQLLEDEIQDEEEDRRKRRNMLTLIITSSLSMFGFGIYGTAYGQWIYVRFEMDALGESFSKLDTSAAKDPCFRGNHSDSPFKSLLNEAQANSAHFGVLTTVCALIPSFFVNVLLGAYADQIGRRLIFIVPLAGNLVRSGVVCAVAYWNLHVNFILGGCIVSGLTGDFVAYIMAVYVYTADNTSPGKNRSFLMILTSAISFTCATLSHFATGYFIEAVGYVWPMVSGYAAMVISFVVIVIFLQESLDRSKVKKVSLWQGVKGIFSFYFDKPVNPMFKRKDFIILMLVFFTFTCSLGTHISTIFLMNEPFCWGSRQMGIVNSIYGLVHAVLSTLLMRLLQRFLSDEILVVLSLFSSVANRFVMALADYTWQVYIAYAVGALEVSVLAIIRAILSRMVPKEKRGSLFASLAVVETATIAASGSGLNELYSNTVAHWKGLTYFVVGCVTLLSAVLMIVYKVIIFSRGPPNQLDALELDVKKTDNEEKGSAIVTISNGVEKIETSKENQDQQTLRDI</sequence>
<keyword evidence="2 5" id="KW-0812">Transmembrane</keyword>
<feature type="transmembrane region" description="Helical" evidence="5">
    <location>
        <begin position="99"/>
        <end position="124"/>
    </location>
</feature>
<dbReference type="Proteomes" id="UP000762676">
    <property type="component" value="Unassembled WGS sequence"/>
</dbReference>
<evidence type="ECO:0000313" key="6">
    <source>
        <dbReference type="EMBL" id="GFR70335.1"/>
    </source>
</evidence>
<dbReference type="PANTHER" id="PTHR23507">
    <property type="entry name" value="ZGC:174356"/>
    <property type="match status" value="1"/>
</dbReference>
<evidence type="ECO:0000256" key="2">
    <source>
        <dbReference type="ARBA" id="ARBA00022692"/>
    </source>
</evidence>
<protein>
    <submittedName>
        <fullName evidence="6">Solute carrier family 46 member 3-like</fullName>
    </submittedName>
</protein>
<keyword evidence="3 5" id="KW-1133">Transmembrane helix</keyword>
<feature type="transmembrane region" description="Helical" evidence="5">
    <location>
        <begin position="28"/>
        <end position="53"/>
    </location>
</feature>
<accession>A0AAV4FBN8</accession>
<dbReference type="PANTHER" id="PTHR23507:SF1">
    <property type="entry name" value="FI18259P1-RELATED"/>
    <property type="match status" value="1"/>
</dbReference>
<evidence type="ECO:0000256" key="3">
    <source>
        <dbReference type="ARBA" id="ARBA00022989"/>
    </source>
</evidence>